<reference evidence="1 2" key="1">
    <citation type="journal article" date="2021" name="Elife">
        <title>Chloroplast acquisition without the gene transfer in kleptoplastic sea slugs, Plakobranchus ocellatus.</title>
        <authorList>
            <person name="Maeda T."/>
            <person name="Takahashi S."/>
            <person name="Yoshida T."/>
            <person name="Shimamura S."/>
            <person name="Takaki Y."/>
            <person name="Nagai Y."/>
            <person name="Toyoda A."/>
            <person name="Suzuki Y."/>
            <person name="Arimoto A."/>
            <person name="Ishii H."/>
            <person name="Satoh N."/>
            <person name="Nishiyama T."/>
            <person name="Hasebe M."/>
            <person name="Maruyama T."/>
            <person name="Minagawa J."/>
            <person name="Obokata J."/>
            <person name="Shigenobu S."/>
        </authorList>
    </citation>
    <scope>NUCLEOTIDE SEQUENCE [LARGE SCALE GENOMIC DNA]</scope>
</reference>
<evidence type="ECO:0000313" key="1">
    <source>
        <dbReference type="EMBL" id="GFR90957.1"/>
    </source>
</evidence>
<accession>A0AAV4GYI2</accession>
<organism evidence="1 2">
    <name type="scientific">Elysia marginata</name>
    <dbReference type="NCBI Taxonomy" id="1093978"/>
    <lineage>
        <taxon>Eukaryota</taxon>
        <taxon>Metazoa</taxon>
        <taxon>Spiralia</taxon>
        <taxon>Lophotrochozoa</taxon>
        <taxon>Mollusca</taxon>
        <taxon>Gastropoda</taxon>
        <taxon>Heterobranchia</taxon>
        <taxon>Euthyneura</taxon>
        <taxon>Panpulmonata</taxon>
        <taxon>Sacoglossa</taxon>
        <taxon>Placobranchoidea</taxon>
        <taxon>Plakobranchidae</taxon>
        <taxon>Elysia</taxon>
    </lineage>
</organism>
<keyword evidence="2" id="KW-1185">Reference proteome</keyword>
<sequence>MEKMTYCMTPVLHSLVSSQRFTSKTNEATAVNYAVRDKLSAVSAMQNIWKVLQFDCPWQYVKRQLSELHPQPLVKPEKKKEMQLLSMLSKICSRHLN</sequence>
<protein>
    <submittedName>
        <fullName evidence="1">Uncharacterized protein</fullName>
    </submittedName>
</protein>
<comment type="caution">
    <text evidence="1">The sequence shown here is derived from an EMBL/GenBank/DDBJ whole genome shotgun (WGS) entry which is preliminary data.</text>
</comment>
<proteinExistence type="predicted"/>
<dbReference type="Proteomes" id="UP000762676">
    <property type="component" value="Unassembled WGS sequence"/>
</dbReference>
<dbReference type="EMBL" id="BMAT01001706">
    <property type="protein sequence ID" value="GFR90957.1"/>
    <property type="molecule type" value="Genomic_DNA"/>
</dbReference>
<dbReference type="AlphaFoldDB" id="A0AAV4GYI2"/>
<gene>
    <name evidence="1" type="ORF">ElyMa_000831900</name>
</gene>
<name>A0AAV4GYI2_9GAST</name>
<evidence type="ECO:0000313" key="2">
    <source>
        <dbReference type="Proteomes" id="UP000762676"/>
    </source>
</evidence>